<dbReference type="InterPro" id="IPR011059">
    <property type="entry name" value="Metal-dep_hydrolase_composite"/>
</dbReference>
<dbReference type="GO" id="GO:0016810">
    <property type="term" value="F:hydrolase activity, acting on carbon-nitrogen (but not peptide) bonds"/>
    <property type="evidence" value="ECO:0007669"/>
    <property type="project" value="InterPro"/>
</dbReference>
<proteinExistence type="predicted"/>
<gene>
    <name evidence="1" type="ordered locus">BC1003_2991</name>
</gene>
<evidence type="ECO:0000313" key="1">
    <source>
        <dbReference type="EMBL" id="ADN58943.1"/>
    </source>
</evidence>
<dbReference type="HOGENOM" id="CLU_2551860_0_0_4"/>
<name>E1T9H0_BURSG</name>
<protein>
    <submittedName>
        <fullName evidence="1">Uncharacterized protein</fullName>
    </submittedName>
</protein>
<reference evidence="1" key="1">
    <citation type="submission" date="2010-09" db="EMBL/GenBank/DDBJ databases">
        <title>Complete sequence of chromosome1 of Burkholderia sp. CCGE1003.</title>
        <authorList>
            <consortium name="US DOE Joint Genome Institute"/>
            <person name="Lucas S."/>
            <person name="Copeland A."/>
            <person name="Lapidus A."/>
            <person name="Cheng J.-F."/>
            <person name="Bruce D."/>
            <person name="Goodwin L."/>
            <person name="Pitluck S."/>
            <person name="Daligault H."/>
            <person name="Davenport K."/>
            <person name="Detter J.C."/>
            <person name="Han C."/>
            <person name="Tapia R."/>
            <person name="Land M."/>
            <person name="Hauser L."/>
            <person name="Jeffries C."/>
            <person name="Kyrpides N."/>
            <person name="Ivanova N."/>
            <person name="Ovchinnikova G."/>
            <person name="Martinez-Romero E."/>
            <person name="Rogel M.A."/>
            <person name="Auchtung J."/>
            <person name="Tiedje J.M."/>
            <person name="Woyke T."/>
        </authorList>
    </citation>
    <scope>NUCLEOTIDE SEQUENCE</scope>
    <source>
        <strain evidence="1">CCGE1003</strain>
    </source>
</reference>
<accession>E1T9H0</accession>
<dbReference type="SUPFAM" id="SSF51338">
    <property type="entry name" value="Composite domain of metallo-dependent hydrolases"/>
    <property type="match status" value="1"/>
</dbReference>
<organism evidence="1">
    <name type="scientific">Burkholderia sp. (strain CCGE1003)</name>
    <dbReference type="NCBI Taxonomy" id="640512"/>
    <lineage>
        <taxon>Bacteria</taxon>
        <taxon>Pseudomonadati</taxon>
        <taxon>Pseudomonadota</taxon>
        <taxon>Betaproteobacteria</taxon>
        <taxon>Burkholderiales</taxon>
        <taxon>Burkholderiaceae</taxon>
        <taxon>Burkholderia</taxon>
    </lineage>
</organism>
<dbReference type="EMBL" id="CP002217">
    <property type="protein sequence ID" value="ADN58943.1"/>
    <property type="molecule type" value="Genomic_DNA"/>
</dbReference>
<sequence>MVRKRLPSIDSNGMLTLNNKDLIGESAHWALCRARHFDTSTRRFQTAGIEISDGRIAAISDPGESGANLQIDGSGMARVSAL</sequence>
<dbReference type="KEGG" id="bgf:BC1003_2991"/>
<dbReference type="AlphaFoldDB" id="E1T9H0"/>